<gene>
    <name evidence="2" type="ORF">H257_11912</name>
</gene>
<proteinExistence type="predicted"/>
<feature type="region of interest" description="Disordered" evidence="1">
    <location>
        <begin position="31"/>
        <end position="53"/>
    </location>
</feature>
<dbReference type="AlphaFoldDB" id="W4G068"/>
<protein>
    <submittedName>
        <fullName evidence="2">Uncharacterized protein</fullName>
    </submittedName>
</protein>
<evidence type="ECO:0000256" key="1">
    <source>
        <dbReference type="SAM" id="MobiDB-lite"/>
    </source>
</evidence>
<organism evidence="2">
    <name type="scientific">Aphanomyces astaci</name>
    <name type="common">Crayfish plague agent</name>
    <dbReference type="NCBI Taxonomy" id="112090"/>
    <lineage>
        <taxon>Eukaryota</taxon>
        <taxon>Sar</taxon>
        <taxon>Stramenopiles</taxon>
        <taxon>Oomycota</taxon>
        <taxon>Saprolegniomycetes</taxon>
        <taxon>Saprolegniales</taxon>
        <taxon>Verrucalvaceae</taxon>
        <taxon>Aphanomyces</taxon>
    </lineage>
</organism>
<evidence type="ECO:0000313" key="2">
    <source>
        <dbReference type="EMBL" id="ETV73087.1"/>
    </source>
</evidence>
<sequence>MATSKHVHFVARQVNIYISFMMGYSAESPGGSRLARHHLHSHNPPPTNATDPPTDNAMVMALVNLSFGGGGSTGFVGWRHAQDEYAYGKHSGTSRQQHGDGAVGAVVELAVASTFQQNTPGLPSPKALEHCPLSRHSAHWFASYSIPMAEAGEETLLDVGIAVVSFDLSRRSRKEASAGGGCNDEGLLPASTDWTMHHIPIRIKVR</sequence>
<reference evidence="2" key="1">
    <citation type="submission" date="2013-12" db="EMBL/GenBank/DDBJ databases">
        <title>The Genome Sequence of Aphanomyces astaci APO3.</title>
        <authorList>
            <consortium name="The Broad Institute Genomics Platform"/>
            <person name="Russ C."/>
            <person name="Tyler B."/>
            <person name="van West P."/>
            <person name="Dieguez-Uribeondo J."/>
            <person name="Young S.K."/>
            <person name="Zeng Q."/>
            <person name="Gargeya S."/>
            <person name="Fitzgerald M."/>
            <person name="Abouelleil A."/>
            <person name="Alvarado L."/>
            <person name="Chapman S.B."/>
            <person name="Gainer-Dewar J."/>
            <person name="Goldberg J."/>
            <person name="Griggs A."/>
            <person name="Gujja S."/>
            <person name="Hansen M."/>
            <person name="Howarth C."/>
            <person name="Imamovic A."/>
            <person name="Ireland A."/>
            <person name="Larimer J."/>
            <person name="McCowan C."/>
            <person name="Murphy C."/>
            <person name="Pearson M."/>
            <person name="Poon T.W."/>
            <person name="Priest M."/>
            <person name="Roberts A."/>
            <person name="Saif S."/>
            <person name="Shea T."/>
            <person name="Sykes S."/>
            <person name="Wortman J."/>
            <person name="Nusbaum C."/>
            <person name="Birren B."/>
        </authorList>
    </citation>
    <scope>NUCLEOTIDE SEQUENCE [LARGE SCALE GENOMIC DNA]</scope>
    <source>
        <strain evidence="2">APO3</strain>
    </source>
</reference>
<dbReference type="GeneID" id="20813908"/>
<dbReference type="RefSeq" id="XP_009837292.1">
    <property type="nucleotide sequence ID" value="XM_009838990.1"/>
</dbReference>
<name>W4G068_APHAT</name>
<accession>W4G068</accession>
<dbReference type="VEuPathDB" id="FungiDB:H257_11912"/>
<dbReference type="EMBL" id="KI913150">
    <property type="protein sequence ID" value="ETV73087.1"/>
    <property type="molecule type" value="Genomic_DNA"/>
</dbReference>